<sequence>MNPTINKTLLRLHFAGNSSSLQRRMISEWLKDPHNRELYYEWLAEWERQNPQFLPDPTPKLEAYVAHMLAHPNDRQEVADEMIMPPSAPKTTWKAWLGVAAVLALLTLFGAQYREELWYRSYHTAYNDIRTLTLDDGTRVVMNSNTTLLIPRFKFRFMDRHVVLRGEANFAVTHGPNDEKFIVKTDNDLKVVVLGTEFTVNSRRRGDKVLLNKGSIQLEYLQEKEVKKLLMTPGDLLTRSQDGHIEKRKTNIHQNYTDWINNRFTFDGTSLQELNHMFQDNYGIFLKFEGKELHNFSLYGSYRAKSAEELILALTKSANLQYSQNQDTITIIQP</sequence>
<dbReference type="InterPro" id="IPR012373">
    <property type="entry name" value="Ferrdict_sens_TM"/>
</dbReference>
<evidence type="ECO:0000259" key="1">
    <source>
        <dbReference type="Pfam" id="PF04773"/>
    </source>
</evidence>
<organism evidence="3 4">
    <name type="scientific">Dyadobacter jejuensis</name>
    <dbReference type="NCBI Taxonomy" id="1082580"/>
    <lineage>
        <taxon>Bacteria</taxon>
        <taxon>Pseudomonadati</taxon>
        <taxon>Bacteroidota</taxon>
        <taxon>Cytophagia</taxon>
        <taxon>Cytophagales</taxon>
        <taxon>Spirosomataceae</taxon>
        <taxon>Dyadobacter</taxon>
    </lineage>
</organism>
<name>A0A316BD91_9BACT</name>
<gene>
    <name evidence="3" type="ORF">CLV98_101641</name>
</gene>
<reference evidence="3 4" key="1">
    <citation type="submission" date="2018-03" db="EMBL/GenBank/DDBJ databases">
        <title>Genomic Encyclopedia of Archaeal and Bacterial Type Strains, Phase II (KMG-II): from individual species to whole genera.</title>
        <authorList>
            <person name="Goeker M."/>
        </authorList>
    </citation>
    <scope>NUCLEOTIDE SEQUENCE [LARGE SCALE GENOMIC DNA]</scope>
    <source>
        <strain evidence="3 4">DSM 100346</strain>
    </source>
</reference>
<dbReference type="PIRSF" id="PIRSF018266">
    <property type="entry name" value="FecR"/>
    <property type="match status" value="1"/>
</dbReference>
<dbReference type="PANTHER" id="PTHR30273">
    <property type="entry name" value="PERIPLASMIC SIGNAL SENSOR AND SIGMA FACTOR ACTIVATOR FECR-RELATED"/>
    <property type="match status" value="1"/>
</dbReference>
<feature type="domain" description="Protein FecR C-terminal" evidence="2">
    <location>
        <begin position="263"/>
        <end position="331"/>
    </location>
</feature>
<accession>A0A316BD91</accession>
<dbReference type="EMBL" id="QGDT01000001">
    <property type="protein sequence ID" value="PWJ60457.1"/>
    <property type="molecule type" value="Genomic_DNA"/>
</dbReference>
<feature type="domain" description="FecR protein" evidence="1">
    <location>
        <begin position="122"/>
        <end position="216"/>
    </location>
</feature>
<keyword evidence="4" id="KW-1185">Reference proteome</keyword>
<dbReference type="OrthoDB" id="1523489at2"/>
<dbReference type="GO" id="GO:0016989">
    <property type="term" value="F:sigma factor antagonist activity"/>
    <property type="evidence" value="ECO:0007669"/>
    <property type="project" value="TreeGrafter"/>
</dbReference>
<dbReference type="Gene3D" id="3.55.50.30">
    <property type="match status" value="1"/>
</dbReference>
<dbReference type="Gene3D" id="2.60.120.1440">
    <property type="match status" value="1"/>
</dbReference>
<dbReference type="PANTHER" id="PTHR30273:SF2">
    <property type="entry name" value="PROTEIN FECR"/>
    <property type="match status" value="1"/>
</dbReference>
<dbReference type="InterPro" id="IPR006860">
    <property type="entry name" value="FecR"/>
</dbReference>
<proteinExistence type="predicted"/>
<dbReference type="Pfam" id="PF16344">
    <property type="entry name" value="FecR_C"/>
    <property type="match status" value="1"/>
</dbReference>
<dbReference type="AlphaFoldDB" id="A0A316BD91"/>
<dbReference type="RefSeq" id="WP_109672684.1">
    <property type="nucleotide sequence ID" value="NZ_QGDT01000001.1"/>
</dbReference>
<dbReference type="Proteomes" id="UP000245880">
    <property type="component" value="Unassembled WGS sequence"/>
</dbReference>
<evidence type="ECO:0000313" key="3">
    <source>
        <dbReference type="EMBL" id="PWJ60457.1"/>
    </source>
</evidence>
<dbReference type="Pfam" id="PF04773">
    <property type="entry name" value="FecR"/>
    <property type="match status" value="1"/>
</dbReference>
<evidence type="ECO:0000259" key="2">
    <source>
        <dbReference type="Pfam" id="PF16344"/>
    </source>
</evidence>
<evidence type="ECO:0000313" key="4">
    <source>
        <dbReference type="Proteomes" id="UP000245880"/>
    </source>
</evidence>
<dbReference type="InterPro" id="IPR032508">
    <property type="entry name" value="FecR_C"/>
</dbReference>
<protein>
    <submittedName>
        <fullName evidence="3">Ferric-dicitrate binding protein FerR (Iron transport regulator)</fullName>
    </submittedName>
</protein>
<comment type="caution">
    <text evidence="3">The sequence shown here is derived from an EMBL/GenBank/DDBJ whole genome shotgun (WGS) entry which is preliminary data.</text>
</comment>